<dbReference type="Proteomes" id="UP001199642">
    <property type="component" value="Chromosome"/>
</dbReference>
<name>A0ABY3RRL8_9MICO</name>
<evidence type="ECO:0000313" key="7">
    <source>
        <dbReference type="Proteomes" id="UP001199642"/>
    </source>
</evidence>
<dbReference type="Pfam" id="PF07804">
    <property type="entry name" value="HipA_C"/>
    <property type="match status" value="1"/>
</dbReference>
<proteinExistence type="inferred from homology"/>
<dbReference type="Pfam" id="PF13657">
    <property type="entry name" value="Couple_hipA"/>
    <property type="match status" value="1"/>
</dbReference>
<evidence type="ECO:0000259" key="5">
    <source>
        <dbReference type="Pfam" id="PF13657"/>
    </source>
</evidence>
<evidence type="ECO:0000256" key="2">
    <source>
        <dbReference type="ARBA" id="ARBA00022679"/>
    </source>
</evidence>
<dbReference type="Gene3D" id="1.10.1070.20">
    <property type="match status" value="1"/>
</dbReference>
<accession>A0ABY3RRL8</accession>
<dbReference type="InterPro" id="IPR052028">
    <property type="entry name" value="HipA_Ser/Thr_kinase"/>
</dbReference>
<dbReference type="InterPro" id="IPR017508">
    <property type="entry name" value="HipA_N1"/>
</dbReference>
<evidence type="ECO:0000313" key="6">
    <source>
        <dbReference type="EMBL" id="UGS25598.1"/>
    </source>
</evidence>
<feature type="domain" description="HipA-like C-terminal" evidence="4">
    <location>
        <begin position="153"/>
        <end position="390"/>
    </location>
</feature>
<comment type="similarity">
    <text evidence="1">Belongs to the HipA Ser/Thr kinase family.</text>
</comment>
<sequence>MSDDLAVFLDGTRIGTLRQGGGGNVTFSYVPGYWGTRGATPLSLSLPLVVPNHKSRPTRTFLQGLLPDSAARLEELGRQFGVSPRNPFALLAHMGKDAAGAVQILPEGEASADAAVRRGDVSAIDDDQLAAVVADVIANRAEWGRRHNADIRWSLAGAQPKIALFRSETGEWGVPNDSTPTTHILKPAVPPYSDHDINEFMTMAAARDLDLDVAEDFVLTTSRGDRALVSVRYDRRQVDGRWVRLHQEDLCQALAIPPEKKYQSDGGPGIATIGQLFATIPQARDVRANSERFFDAVVFNAAALGTDAHAKNYSLLLNGDRATLAPLYDLGSHAPYPTPQGREPKLAMSVEGEYRASGVTAGLLVRAGRRLGIDEGRAFDRVTEITTGIVDAYRRAADLARVSLGNHEFIDVMVESISEYAEQRGWASPGR</sequence>
<organism evidence="6 7">
    <name type="scientific">Microbacterium resistens</name>
    <dbReference type="NCBI Taxonomy" id="156977"/>
    <lineage>
        <taxon>Bacteria</taxon>
        <taxon>Bacillati</taxon>
        <taxon>Actinomycetota</taxon>
        <taxon>Actinomycetes</taxon>
        <taxon>Micrococcales</taxon>
        <taxon>Microbacteriaceae</taxon>
        <taxon>Microbacterium</taxon>
    </lineage>
</organism>
<keyword evidence="2" id="KW-0808">Transferase</keyword>
<dbReference type="EMBL" id="CP082781">
    <property type="protein sequence ID" value="UGS25598.1"/>
    <property type="molecule type" value="Genomic_DNA"/>
</dbReference>
<dbReference type="InterPro" id="IPR012893">
    <property type="entry name" value="HipA-like_C"/>
</dbReference>
<feature type="domain" description="HipA N-terminal subdomain 1" evidence="5">
    <location>
        <begin position="5"/>
        <end position="104"/>
    </location>
</feature>
<evidence type="ECO:0000259" key="4">
    <source>
        <dbReference type="Pfam" id="PF07804"/>
    </source>
</evidence>
<evidence type="ECO:0000256" key="1">
    <source>
        <dbReference type="ARBA" id="ARBA00010164"/>
    </source>
</evidence>
<dbReference type="PANTHER" id="PTHR37419">
    <property type="entry name" value="SERINE/THREONINE-PROTEIN KINASE TOXIN HIPA"/>
    <property type="match status" value="1"/>
</dbReference>
<dbReference type="NCBIfam" id="TIGR03071">
    <property type="entry name" value="couple_hipA"/>
    <property type="match status" value="1"/>
</dbReference>
<keyword evidence="7" id="KW-1185">Reference proteome</keyword>
<keyword evidence="3" id="KW-0418">Kinase</keyword>
<dbReference type="PANTHER" id="PTHR37419:SF1">
    <property type="entry name" value="SERINE_THREONINE-PROTEIN KINASE TOXIN HIPA"/>
    <property type="match status" value="1"/>
</dbReference>
<gene>
    <name evidence="6" type="ORF">K8F61_13055</name>
</gene>
<evidence type="ECO:0000256" key="3">
    <source>
        <dbReference type="ARBA" id="ARBA00022777"/>
    </source>
</evidence>
<reference evidence="6 7" key="1">
    <citation type="submission" date="2023-01" db="EMBL/GenBank/DDBJ databases">
        <title>Characterization of estradiol degrading bacteria Microbacterium sp. MZT7 and reveal degrading genes through genome analysis.</title>
        <authorList>
            <person name="Hao P."/>
            <person name="Gao Y."/>
        </authorList>
    </citation>
    <scope>NUCLEOTIDE SEQUENCE [LARGE SCALE GENOMIC DNA]</scope>
    <source>
        <strain evidence="6 7">MZT7</strain>
    </source>
</reference>
<protein>
    <submittedName>
        <fullName evidence="6">HipA domain-containing protein</fullName>
    </submittedName>
</protein>